<comment type="caution">
    <text evidence="1">The sequence shown here is derived from an EMBL/GenBank/DDBJ whole genome shotgun (WGS) entry which is preliminary data.</text>
</comment>
<dbReference type="PANTHER" id="PTHR11439">
    <property type="entry name" value="GAG-POL-RELATED RETROTRANSPOSON"/>
    <property type="match status" value="1"/>
</dbReference>
<keyword evidence="2" id="KW-1185">Reference proteome</keyword>
<protein>
    <submittedName>
        <fullName evidence="1">Putative LRR receptor-like serine/threonine-protein kinase</fullName>
    </submittedName>
</protein>
<dbReference type="EMBL" id="SMMG02000005">
    <property type="protein sequence ID" value="KAA3474247.1"/>
    <property type="molecule type" value="Genomic_DNA"/>
</dbReference>
<organism evidence="1 2">
    <name type="scientific">Gossypium australe</name>
    <dbReference type="NCBI Taxonomy" id="47621"/>
    <lineage>
        <taxon>Eukaryota</taxon>
        <taxon>Viridiplantae</taxon>
        <taxon>Streptophyta</taxon>
        <taxon>Embryophyta</taxon>
        <taxon>Tracheophyta</taxon>
        <taxon>Spermatophyta</taxon>
        <taxon>Magnoliopsida</taxon>
        <taxon>eudicotyledons</taxon>
        <taxon>Gunneridae</taxon>
        <taxon>Pentapetalae</taxon>
        <taxon>rosids</taxon>
        <taxon>malvids</taxon>
        <taxon>Malvales</taxon>
        <taxon>Malvaceae</taxon>
        <taxon>Malvoideae</taxon>
        <taxon>Gossypium</taxon>
    </lineage>
</organism>
<proteinExistence type="predicted"/>
<keyword evidence="1" id="KW-0808">Transferase</keyword>
<reference evidence="2" key="1">
    <citation type="journal article" date="2019" name="Plant Biotechnol. J.">
        <title>Genome sequencing of the Australian wild diploid species Gossypium australe highlights disease resistance and delayed gland morphogenesis.</title>
        <authorList>
            <person name="Cai Y."/>
            <person name="Cai X."/>
            <person name="Wang Q."/>
            <person name="Wang P."/>
            <person name="Zhang Y."/>
            <person name="Cai C."/>
            <person name="Xu Y."/>
            <person name="Wang K."/>
            <person name="Zhou Z."/>
            <person name="Wang C."/>
            <person name="Geng S."/>
            <person name="Li B."/>
            <person name="Dong Q."/>
            <person name="Hou Y."/>
            <person name="Wang H."/>
            <person name="Ai P."/>
            <person name="Liu Z."/>
            <person name="Yi F."/>
            <person name="Sun M."/>
            <person name="An G."/>
            <person name="Cheng J."/>
            <person name="Zhang Y."/>
            <person name="Shi Q."/>
            <person name="Xie Y."/>
            <person name="Shi X."/>
            <person name="Chang Y."/>
            <person name="Huang F."/>
            <person name="Chen Y."/>
            <person name="Hong S."/>
            <person name="Mi L."/>
            <person name="Sun Q."/>
            <person name="Zhang L."/>
            <person name="Zhou B."/>
            <person name="Peng R."/>
            <person name="Zhang X."/>
            <person name="Liu F."/>
        </authorList>
    </citation>
    <scope>NUCLEOTIDE SEQUENCE [LARGE SCALE GENOMIC DNA]</scope>
    <source>
        <strain evidence="2">cv. PA1801</strain>
    </source>
</reference>
<keyword evidence="1" id="KW-0675">Receptor</keyword>
<dbReference type="AlphaFoldDB" id="A0A5B6VZI8"/>
<gene>
    <name evidence="1" type="ORF">EPI10_024553</name>
</gene>
<dbReference type="OrthoDB" id="1298236at2759"/>
<evidence type="ECO:0000313" key="2">
    <source>
        <dbReference type="Proteomes" id="UP000325315"/>
    </source>
</evidence>
<keyword evidence="1" id="KW-0418">Kinase</keyword>
<evidence type="ECO:0000313" key="1">
    <source>
        <dbReference type="EMBL" id="KAA3474247.1"/>
    </source>
</evidence>
<dbReference type="PANTHER" id="PTHR11439:SF503">
    <property type="entry name" value="CYSTEINE-RICH RLK (RECEPTOR-LIKE PROTEIN KINASE) 8"/>
    <property type="match status" value="1"/>
</dbReference>
<dbReference type="GO" id="GO:0016301">
    <property type="term" value="F:kinase activity"/>
    <property type="evidence" value="ECO:0007669"/>
    <property type="project" value="UniProtKB-KW"/>
</dbReference>
<name>A0A5B6VZI8_9ROSI</name>
<accession>A0A5B6VZI8</accession>
<sequence length="98" mass="11135">MYIVGLLSKFMYCCNISHFKATTMVLKYIKGTVNFGVWFMKADILKLAGLVDDMRSTSGYLFSLHSSVFFWSSKKQQTIAQSIVEAEYMAVEVINQAI</sequence>
<dbReference type="Proteomes" id="UP000325315">
    <property type="component" value="Unassembled WGS sequence"/>
</dbReference>